<dbReference type="Pfam" id="PF00773">
    <property type="entry name" value="RNB"/>
    <property type="match status" value="1"/>
</dbReference>
<comment type="catalytic activity">
    <reaction evidence="1">
        <text>Exonucleolytic cleavage in the 3'- to 5'-direction to yield nucleoside 5'-phosphates.</text>
        <dbReference type="EC" id="3.1.13.1"/>
    </reaction>
</comment>
<feature type="domain" description="S1 motif" evidence="10">
    <location>
        <begin position="573"/>
        <end position="618"/>
    </location>
</feature>
<dbReference type="GO" id="GO:0005829">
    <property type="term" value="C:cytosol"/>
    <property type="evidence" value="ECO:0007669"/>
    <property type="project" value="TreeGrafter"/>
</dbReference>
<keyword evidence="5" id="KW-0540">Nuclease</keyword>
<feature type="compositionally biased region" description="Basic residues" evidence="9">
    <location>
        <begin position="9"/>
        <end position="18"/>
    </location>
</feature>
<protein>
    <recommendedName>
        <fullName evidence="3">exoribonuclease II</fullName>
        <ecNumber evidence="3">3.1.13.1</ecNumber>
    </recommendedName>
</protein>
<dbReference type="PROSITE" id="PS01175">
    <property type="entry name" value="RIBONUCLEASE_II"/>
    <property type="match status" value="1"/>
</dbReference>
<name>A0A2H0UGC4_9BACT</name>
<dbReference type="PROSITE" id="PS50126">
    <property type="entry name" value="S1"/>
    <property type="match status" value="1"/>
</dbReference>
<comment type="caution">
    <text evidence="11">The sequence shown here is derived from an EMBL/GenBank/DDBJ whole genome shotgun (WGS) entry which is preliminary data.</text>
</comment>
<dbReference type="GO" id="GO:0006402">
    <property type="term" value="P:mRNA catabolic process"/>
    <property type="evidence" value="ECO:0007669"/>
    <property type="project" value="TreeGrafter"/>
</dbReference>
<evidence type="ECO:0000256" key="7">
    <source>
        <dbReference type="ARBA" id="ARBA00022839"/>
    </source>
</evidence>
<feature type="region of interest" description="Disordered" evidence="9">
    <location>
        <begin position="1"/>
        <end position="21"/>
    </location>
</feature>
<keyword evidence="4" id="KW-0963">Cytoplasm</keyword>
<evidence type="ECO:0000259" key="10">
    <source>
        <dbReference type="PROSITE" id="PS50126"/>
    </source>
</evidence>
<proteinExistence type="inferred from homology"/>
<gene>
    <name evidence="11" type="ORF">COU15_00755</name>
</gene>
<evidence type="ECO:0000313" key="11">
    <source>
        <dbReference type="EMBL" id="PIR85452.1"/>
    </source>
</evidence>
<dbReference type="InterPro" id="IPR001900">
    <property type="entry name" value="RNase_II/R"/>
</dbReference>
<dbReference type="InterPro" id="IPR011805">
    <property type="entry name" value="RNase_R"/>
</dbReference>
<dbReference type="InterPro" id="IPR040476">
    <property type="entry name" value="CSD2"/>
</dbReference>
<dbReference type="InterPro" id="IPR003029">
    <property type="entry name" value="S1_domain"/>
</dbReference>
<dbReference type="EC" id="3.1.13.1" evidence="3"/>
<dbReference type="PANTHER" id="PTHR23355">
    <property type="entry name" value="RIBONUCLEASE"/>
    <property type="match status" value="1"/>
</dbReference>
<evidence type="ECO:0000256" key="1">
    <source>
        <dbReference type="ARBA" id="ARBA00001849"/>
    </source>
</evidence>
<evidence type="ECO:0000256" key="8">
    <source>
        <dbReference type="ARBA" id="ARBA00022884"/>
    </source>
</evidence>
<dbReference type="AlphaFoldDB" id="A0A2H0UGC4"/>
<dbReference type="Pfam" id="PF17876">
    <property type="entry name" value="CSD2"/>
    <property type="match status" value="1"/>
</dbReference>
<dbReference type="HAMAP" id="MF_01895">
    <property type="entry name" value="RNase_R"/>
    <property type="match status" value="1"/>
</dbReference>
<dbReference type="NCBIfam" id="TIGR00358">
    <property type="entry name" value="3_prime_RNase"/>
    <property type="match status" value="1"/>
</dbReference>
<keyword evidence="7" id="KW-0269">Exonuclease</keyword>
<dbReference type="Pfam" id="PF08206">
    <property type="entry name" value="OB_RNB"/>
    <property type="match status" value="1"/>
</dbReference>
<dbReference type="SMART" id="SM00955">
    <property type="entry name" value="RNB"/>
    <property type="match status" value="1"/>
</dbReference>
<evidence type="ECO:0000256" key="4">
    <source>
        <dbReference type="ARBA" id="ARBA00022490"/>
    </source>
</evidence>
<evidence type="ECO:0000256" key="5">
    <source>
        <dbReference type="ARBA" id="ARBA00022722"/>
    </source>
</evidence>
<feature type="non-terminal residue" evidence="11">
    <location>
        <position position="618"/>
    </location>
</feature>
<dbReference type="InterPro" id="IPR050180">
    <property type="entry name" value="RNR_Ribonuclease"/>
</dbReference>
<dbReference type="PANTHER" id="PTHR23355:SF9">
    <property type="entry name" value="DIS3-LIKE EXONUCLEASE 2"/>
    <property type="match status" value="1"/>
</dbReference>
<dbReference type="GO" id="GO:0008859">
    <property type="term" value="F:exoribonuclease II activity"/>
    <property type="evidence" value="ECO:0007669"/>
    <property type="project" value="UniProtKB-EC"/>
</dbReference>
<sequence length="618" mass="70225">MEHSNKRSDRSKKQRPPKKTVLSGVIQITRSGRGFLIQEENDIPIPRDYVRGALSGDIVEVQLTKGRFETIGVVKRIIERKTSSFVGVLIDTPQGVMLKPDNNKVYMIFRIVDTEHKGTPLPIGYKVIVDVIDWEDEHPKAKIRSILGVAGDHETEMHAIIAERGFDSTFSKAVLDEAEQLYEKKWDEKEIASREDFRDVLTITIDPPDAKDFDDAISLKELSDGNVEVGIHIADVSHFVRKGGAIDQEALRRGTSVYLVDRTIPMLPPQLSEDLCSLRPDEDRLTFSAVFTVSPENTVVGRRFGKGIIRSTKRFTYDDADKALKDTKAPYHKELSKLWALASRLRNERKDSGAIMFDSEEIKPILNDKHEVVEFRKIQYTESHQMIEELMLLANREVAGFVSQKLGKKNRFFVYRIHDIPKAERVENLLIFLRAMGYDVSFASKEYKDGQKVLSGNDINSLLQKADGQPEEALVRTATIRSMAKAIYTTKNIGHYGLAFEEYAHFTSPIRRYPDLMVHRTLFSVLKGERIAEDPDVVEKQAIHSSEREAVATDAERTSIKMKQLEYFQKLIGEKRDGVVSGVADWGVYVVDNETGAEGMIRLANMTDDTYEHDPQKY</sequence>
<dbReference type="SUPFAM" id="SSF50249">
    <property type="entry name" value="Nucleic acid-binding proteins"/>
    <property type="match status" value="4"/>
</dbReference>
<keyword evidence="8" id="KW-0694">RNA-binding</keyword>
<dbReference type="InterPro" id="IPR022966">
    <property type="entry name" value="RNase_II/R_CS"/>
</dbReference>
<dbReference type="InterPro" id="IPR012340">
    <property type="entry name" value="NA-bd_OB-fold"/>
</dbReference>
<organism evidence="11 12">
    <name type="scientific">Candidatus Kaiserbacteria bacterium CG10_big_fil_rev_8_21_14_0_10_45_20</name>
    <dbReference type="NCBI Taxonomy" id="1974607"/>
    <lineage>
        <taxon>Bacteria</taxon>
        <taxon>Candidatus Kaiseribacteriota</taxon>
    </lineage>
</organism>
<dbReference type="InterPro" id="IPR004476">
    <property type="entry name" value="RNase_II/RNase_R"/>
</dbReference>
<keyword evidence="6" id="KW-0378">Hydrolase</keyword>
<reference evidence="12" key="1">
    <citation type="submission" date="2017-09" db="EMBL/GenBank/DDBJ databases">
        <title>Depth-based differentiation of microbial function through sediment-hosted aquifers and enrichment of novel symbionts in the deep terrestrial subsurface.</title>
        <authorList>
            <person name="Probst A.J."/>
            <person name="Ladd B."/>
            <person name="Jarett J.K."/>
            <person name="Geller-Mcgrath D.E."/>
            <person name="Sieber C.M.K."/>
            <person name="Emerson J.B."/>
            <person name="Anantharaman K."/>
            <person name="Thomas B.C."/>
            <person name="Malmstrom R."/>
            <person name="Stieglmeier M."/>
            <person name="Klingl A."/>
            <person name="Woyke T."/>
            <person name="Ryan C.M."/>
            <person name="Banfield J.F."/>
        </authorList>
    </citation>
    <scope>NUCLEOTIDE SEQUENCE [LARGE SCALE GENOMIC DNA]</scope>
</reference>
<dbReference type="EMBL" id="PFBH01000003">
    <property type="protein sequence ID" value="PIR85452.1"/>
    <property type="molecule type" value="Genomic_DNA"/>
</dbReference>
<evidence type="ECO:0000256" key="6">
    <source>
        <dbReference type="ARBA" id="ARBA00022801"/>
    </source>
</evidence>
<evidence type="ECO:0000256" key="9">
    <source>
        <dbReference type="SAM" id="MobiDB-lite"/>
    </source>
</evidence>
<dbReference type="Gene3D" id="2.40.50.140">
    <property type="entry name" value="Nucleic acid-binding proteins"/>
    <property type="match status" value="1"/>
</dbReference>
<accession>A0A2H0UGC4</accession>
<dbReference type="InterPro" id="IPR013223">
    <property type="entry name" value="RNase_B_OB_dom"/>
</dbReference>
<evidence type="ECO:0000313" key="12">
    <source>
        <dbReference type="Proteomes" id="UP000229315"/>
    </source>
</evidence>
<comment type="subcellular location">
    <subcellularLocation>
        <location evidence="2">Cytoplasm</location>
    </subcellularLocation>
</comment>
<dbReference type="Proteomes" id="UP000229315">
    <property type="component" value="Unassembled WGS sequence"/>
</dbReference>
<evidence type="ECO:0000256" key="3">
    <source>
        <dbReference type="ARBA" id="ARBA00012163"/>
    </source>
</evidence>
<evidence type="ECO:0000256" key="2">
    <source>
        <dbReference type="ARBA" id="ARBA00004496"/>
    </source>
</evidence>
<dbReference type="GO" id="GO:0003723">
    <property type="term" value="F:RNA binding"/>
    <property type="evidence" value="ECO:0007669"/>
    <property type="project" value="UniProtKB-KW"/>
</dbReference>